<evidence type="ECO:0000256" key="1">
    <source>
        <dbReference type="SAM" id="MobiDB-lite"/>
    </source>
</evidence>
<feature type="region of interest" description="Disordered" evidence="1">
    <location>
        <begin position="104"/>
        <end position="131"/>
    </location>
</feature>
<dbReference type="Proteomes" id="UP001583177">
    <property type="component" value="Unassembled WGS sequence"/>
</dbReference>
<sequence length="131" mass="14951">MDSEPDISTPRRDPETRAMLRQLGDDQDRISSAVHQCAKETRSLEGKLNQFNEDISCDADVLGNLPDWAVRFRSLASVLKRCEEEMQEMGKLFDQVHARMEGRTIAKKKDDKADTGDSWEVVESQEGEQHK</sequence>
<proteinExistence type="predicted"/>
<comment type="caution">
    <text evidence="2">The sequence shown here is derived from an EMBL/GenBank/DDBJ whole genome shotgun (WGS) entry which is preliminary data.</text>
</comment>
<keyword evidence="3" id="KW-1185">Reference proteome</keyword>
<accession>A0ABR3WDN8</accession>
<reference evidence="2 3" key="1">
    <citation type="journal article" date="2024" name="IMA Fungus">
        <title>IMA Genome - F19 : A genome assembly and annotation guide to empower mycologists, including annotated draft genome sequences of Ceratocystis pirilliformis, Diaporthe australafricana, Fusarium ophioides, Paecilomyces lecythidis, and Sporothrix stenoceras.</title>
        <authorList>
            <person name="Aylward J."/>
            <person name="Wilson A.M."/>
            <person name="Visagie C.M."/>
            <person name="Spraker J."/>
            <person name="Barnes I."/>
            <person name="Buitendag C."/>
            <person name="Ceriani C."/>
            <person name="Del Mar Angel L."/>
            <person name="du Plessis D."/>
            <person name="Fuchs T."/>
            <person name="Gasser K."/>
            <person name="Kramer D."/>
            <person name="Li W."/>
            <person name="Munsamy K."/>
            <person name="Piso A."/>
            <person name="Price J.L."/>
            <person name="Sonnekus B."/>
            <person name="Thomas C."/>
            <person name="van der Nest A."/>
            <person name="van Dijk A."/>
            <person name="van Heerden A."/>
            <person name="van Vuuren N."/>
            <person name="Yilmaz N."/>
            <person name="Duong T.A."/>
            <person name="van der Merwe N.A."/>
            <person name="Wingfield M.J."/>
            <person name="Wingfield B.D."/>
        </authorList>
    </citation>
    <scope>NUCLEOTIDE SEQUENCE [LARGE SCALE GENOMIC DNA]</scope>
    <source>
        <strain evidence="2 3">CMW 18300</strain>
    </source>
</reference>
<name>A0ABR3WDN8_9PEZI</name>
<evidence type="ECO:0000313" key="3">
    <source>
        <dbReference type="Proteomes" id="UP001583177"/>
    </source>
</evidence>
<gene>
    <name evidence="2" type="ORF">Daus18300_009631</name>
</gene>
<evidence type="ECO:0008006" key="4">
    <source>
        <dbReference type="Google" id="ProtNLM"/>
    </source>
</evidence>
<feature type="compositionally biased region" description="Basic and acidic residues" evidence="1">
    <location>
        <begin position="104"/>
        <end position="115"/>
    </location>
</feature>
<evidence type="ECO:0000313" key="2">
    <source>
        <dbReference type="EMBL" id="KAL1859486.1"/>
    </source>
</evidence>
<protein>
    <recommendedName>
        <fullName evidence="4">DASH complex subunit DAD2</fullName>
    </recommendedName>
</protein>
<organism evidence="2 3">
    <name type="scientific">Diaporthe australafricana</name>
    <dbReference type="NCBI Taxonomy" id="127596"/>
    <lineage>
        <taxon>Eukaryota</taxon>
        <taxon>Fungi</taxon>
        <taxon>Dikarya</taxon>
        <taxon>Ascomycota</taxon>
        <taxon>Pezizomycotina</taxon>
        <taxon>Sordariomycetes</taxon>
        <taxon>Sordariomycetidae</taxon>
        <taxon>Diaporthales</taxon>
        <taxon>Diaporthaceae</taxon>
        <taxon>Diaporthe</taxon>
    </lineage>
</organism>
<dbReference type="EMBL" id="JAWRVE010000099">
    <property type="protein sequence ID" value="KAL1859486.1"/>
    <property type="molecule type" value="Genomic_DNA"/>
</dbReference>